<proteinExistence type="predicted"/>
<feature type="domain" description="GP-PDE" evidence="2">
    <location>
        <begin position="35"/>
        <end position="303"/>
    </location>
</feature>
<comment type="caution">
    <text evidence="3">The sequence shown here is derived from an EMBL/GenBank/DDBJ whole genome shotgun (WGS) entry which is preliminary data.</text>
</comment>
<accession>A0AA39GKG1</accession>
<sequence>MISEARPLLSKMKAAPIAPWADAVPSSRDPKRFLPQAIGHRGFKAKFPENTILGFEAAVEAGAHAIETDVHLTADGVVVLSHDPTGKRCFGIEEKIRDCTWESISWWRTLRQPHQPMPRLEDALAWLAEPRNDKIWMLLDIKVDDPAIDLVSAIAKVIDNAPSSSRPWDQRIVLGCWNATFTTVARRLLPTFPLAHISISPLYSRHFFRVPGMGMNMQHRSLAGPVGWLFMRRVRRDNRQLFAWTVNSEWWMEWCIRRNNACRTRSGGSGGQGQGQGQGRSLQGEKLIDGVITDDPELFVRVCERWEDEQDGKLERPRRGVLDKCVAAISAAALSVGVHIVVMLLLARNFYHGRLDFFKPGDDEA</sequence>
<feature type="transmembrane region" description="Helical" evidence="1">
    <location>
        <begin position="326"/>
        <end position="347"/>
    </location>
</feature>
<dbReference type="PANTHER" id="PTHR43805">
    <property type="entry name" value="GLYCEROPHOSPHORYL DIESTER PHOSPHODIESTERASE"/>
    <property type="match status" value="1"/>
</dbReference>
<evidence type="ECO:0000313" key="4">
    <source>
        <dbReference type="Proteomes" id="UP001175261"/>
    </source>
</evidence>
<dbReference type="GO" id="GO:0006629">
    <property type="term" value="P:lipid metabolic process"/>
    <property type="evidence" value="ECO:0007669"/>
    <property type="project" value="InterPro"/>
</dbReference>
<keyword evidence="1" id="KW-0812">Transmembrane</keyword>
<dbReference type="InterPro" id="IPR030395">
    <property type="entry name" value="GP_PDE_dom"/>
</dbReference>
<gene>
    <name evidence="3" type="ORF">NLU13_4548</name>
</gene>
<dbReference type="PANTHER" id="PTHR43805:SF1">
    <property type="entry name" value="GP-PDE DOMAIN-CONTAINING PROTEIN"/>
    <property type="match status" value="1"/>
</dbReference>
<organism evidence="3 4">
    <name type="scientific">Sarocladium strictum</name>
    <name type="common">Black bundle disease fungus</name>
    <name type="synonym">Acremonium strictum</name>
    <dbReference type="NCBI Taxonomy" id="5046"/>
    <lineage>
        <taxon>Eukaryota</taxon>
        <taxon>Fungi</taxon>
        <taxon>Dikarya</taxon>
        <taxon>Ascomycota</taxon>
        <taxon>Pezizomycotina</taxon>
        <taxon>Sordariomycetes</taxon>
        <taxon>Hypocreomycetidae</taxon>
        <taxon>Hypocreales</taxon>
        <taxon>Sarocladiaceae</taxon>
        <taxon>Sarocladium</taxon>
    </lineage>
</organism>
<dbReference type="GO" id="GO:0008081">
    <property type="term" value="F:phosphoric diester hydrolase activity"/>
    <property type="evidence" value="ECO:0007669"/>
    <property type="project" value="InterPro"/>
</dbReference>
<dbReference type="EMBL" id="JAPDFR010000003">
    <property type="protein sequence ID" value="KAK0388303.1"/>
    <property type="molecule type" value="Genomic_DNA"/>
</dbReference>
<keyword evidence="1" id="KW-0472">Membrane</keyword>
<protein>
    <recommendedName>
        <fullName evidence="2">GP-PDE domain-containing protein</fullName>
    </recommendedName>
</protein>
<evidence type="ECO:0000259" key="2">
    <source>
        <dbReference type="PROSITE" id="PS51704"/>
    </source>
</evidence>
<keyword evidence="1" id="KW-1133">Transmembrane helix</keyword>
<keyword evidence="4" id="KW-1185">Reference proteome</keyword>
<name>A0AA39GKG1_SARSR</name>
<evidence type="ECO:0000313" key="3">
    <source>
        <dbReference type="EMBL" id="KAK0388303.1"/>
    </source>
</evidence>
<evidence type="ECO:0000256" key="1">
    <source>
        <dbReference type="SAM" id="Phobius"/>
    </source>
</evidence>
<dbReference type="Pfam" id="PF03009">
    <property type="entry name" value="GDPD"/>
    <property type="match status" value="1"/>
</dbReference>
<dbReference type="PROSITE" id="PS51704">
    <property type="entry name" value="GP_PDE"/>
    <property type="match status" value="1"/>
</dbReference>
<reference evidence="3" key="1">
    <citation type="submission" date="2022-10" db="EMBL/GenBank/DDBJ databases">
        <title>Determination and structural analysis of whole genome sequence of Sarocladium strictum F4-1.</title>
        <authorList>
            <person name="Hu L."/>
            <person name="Jiang Y."/>
        </authorList>
    </citation>
    <scope>NUCLEOTIDE SEQUENCE</scope>
    <source>
        <strain evidence="3">F4-1</strain>
    </source>
</reference>
<dbReference type="CDD" id="cd08570">
    <property type="entry name" value="GDPD_YPL206cp_fungi"/>
    <property type="match status" value="1"/>
</dbReference>
<dbReference type="Proteomes" id="UP001175261">
    <property type="component" value="Unassembled WGS sequence"/>
</dbReference>
<dbReference type="AlphaFoldDB" id="A0AA39GKG1"/>
<dbReference type="InterPro" id="IPR017946">
    <property type="entry name" value="PLC-like_Pdiesterase_TIM-brl"/>
</dbReference>
<dbReference type="SUPFAM" id="SSF51695">
    <property type="entry name" value="PLC-like phosphodiesterases"/>
    <property type="match status" value="1"/>
</dbReference>
<dbReference type="Gene3D" id="3.20.20.190">
    <property type="entry name" value="Phosphatidylinositol (PI) phosphodiesterase"/>
    <property type="match status" value="1"/>
</dbReference>